<protein>
    <submittedName>
        <fullName evidence="2">Class A beta-lactamase-related serine hydrolase</fullName>
    </submittedName>
</protein>
<comment type="caution">
    <text evidence="2">The sequence shown here is derived from an EMBL/GenBank/DDBJ whole genome shotgun (WGS) entry which is preliminary data.</text>
</comment>
<dbReference type="InterPro" id="IPR001466">
    <property type="entry name" value="Beta-lactam-related"/>
</dbReference>
<dbReference type="SUPFAM" id="SSF56601">
    <property type="entry name" value="beta-lactamase/transpeptidase-like"/>
    <property type="match status" value="1"/>
</dbReference>
<dbReference type="InterPro" id="IPR050491">
    <property type="entry name" value="AmpC-like"/>
</dbReference>
<feature type="domain" description="Beta-lactamase-related" evidence="1">
    <location>
        <begin position="27"/>
        <end position="338"/>
    </location>
</feature>
<dbReference type="Pfam" id="PF00144">
    <property type="entry name" value="Beta-lactamase"/>
    <property type="match status" value="1"/>
</dbReference>
<dbReference type="Proteomes" id="UP001497527">
    <property type="component" value="Unassembled WGS sequence"/>
</dbReference>
<keyword evidence="3" id="KW-1185">Reference proteome</keyword>
<reference evidence="2 3" key="1">
    <citation type="submission" date="2024-05" db="EMBL/GenBank/DDBJ databases">
        <authorList>
            <person name="Duchaud E."/>
        </authorList>
    </citation>
    <scope>NUCLEOTIDE SEQUENCE [LARGE SCALE GENOMIC DNA]</scope>
    <source>
        <strain evidence="2">Ena-SAMPLE-TAB-13-05-2024-13:56:06:370-140308</strain>
    </source>
</reference>
<dbReference type="EMBL" id="CAXJIO010000012">
    <property type="protein sequence ID" value="CAL2103287.1"/>
    <property type="molecule type" value="Genomic_DNA"/>
</dbReference>
<dbReference type="PANTHER" id="PTHR46825:SF9">
    <property type="entry name" value="BETA-LACTAMASE-RELATED DOMAIN-CONTAINING PROTEIN"/>
    <property type="match status" value="1"/>
</dbReference>
<name>A0ABP1F4I3_9FLAO</name>
<dbReference type="PANTHER" id="PTHR46825">
    <property type="entry name" value="D-ALANYL-D-ALANINE-CARBOXYPEPTIDASE/ENDOPEPTIDASE AMPH"/>
    <property type="match status" value="1"/>
</dbReference>
<dbReference type="InterPro" id="IPR012338">
    <property type="entry name" value="Beta-lactam/transpept-like"/>
</dbReference>
<accession>A0ABP1F4I3</accession>
<sequence length="359" mass="40730">MKFFHILLLCFVFNGFSQGKEKMPITIDKLVKSFQKKHRIPGISVSISHNNSILYSKGFGYSNLENKTPINPSKTKFRIASMTKSLTALTIAKLMQMDSIDIYKSVYLYLPNLPKKKYDFSIKDVGGHLAGIKRIPTGERYDCENTFNTTDKLYKSFGLDDLALKPRTAMKYSNYGYKLLGLIIEKKCGNTLTNCHKSLILDKLNLNSIVPDSKNSLERNNSFYVEKNGKNILAPCLDCTLKYAQGCYLSTSEDFIKLMHGILYSKELLSKESLKELLIPQKTIDGKYTGYGFGFISKKDTNGNFFFGHNGGYPGSRTVYRVYPKQKLVITVFTNKSGYFKLTNLITDIANDYIKSLNN</sequence>
<organism evidence="2 3">
    <name type="scientific">Tenacibaculum polynesiense</name>
    <dbReference type="NCBI Taxonomy" id="3137857"/>
    <lineage>
        <taxon>Bacteria</taxon>
        <taxon>Pseudomonadati</taxon>
        <taxon>Bacteroidota</taxon>
        <taxon>Flavobacteriia</taxon>
        <taxon>Flavobacteriales</taxon>
        <taxon>Flavobacteriaceae</taxon>
        <taxon>Tenacibaculum</taxon>
    </lineage>
</organism>
<dbReference type="Gene3D" id="3.40.710.10">
    <property type="entry name" value="DD-peptidase/beta-lactamase superfamily"/>
    <property type="match status" value="1"/>
</dbReference>
<gene>
    <name evidence="2" type="ORF">T190423A01A_30401</name>
</gene>
<evidence type="ECO:0000313" key="3">
    <source>
        <dbReference type="Proteomes" id="UP001497527"/>
    </source>
</evidence>
<keyword evidence="2" id="KW-0378">Hydrolase</keyword>
<dbReference type="GO" id="GO:0016787">
    <property type="term" value="F:hydrolase activity"/>
    <property type="evidence" value="ECO:0007669"/>
    <property type="project" value="UniProtKB-KW"/>
</dbReference>
<proteinExistence type="predicted"/>
<evidence type="ECO:0000313" key="2">
    <source>
        <dbReference type="EMBL" id="CAL2103287.1"/>
    </source>
</evidence>
<evidence type="ECO:0000259" key="1">
    <source>
        <dbReference type="Pfam" id="PF00144"/>
    </source>
</evidence>